<comment type="caution">
    <text evidence="18">The sequence shown here is derived from an EMBL/GenBank/DDBJ whole genome shotgun (WGS) entry which is preliminary data.</text>
</comment>
<dbReference type="Proteomes" id="UP000051445">
    <property type="component" value="Unassembled WGS sequence"/>
</dbReference>
<evidence type="ECO:0000256" key="7">
    <source>
        <dbReference type="ARBA" id="ARBA00022697"/>
    </source>
</evidence>
<feature type="binding site" evidence="13">
    <location>
        <position position="191"/>
    </location>
    <ligand>
        <name>L-homoserine</name>
        <dbReference type="ChEBI" id="CHEBI:57476"/>
    </ligand>
</feature>
<evidence type="ECO:0000256" key="12">
    <source>
        <dbReference type="PIRSR" id="PIRSR000098-1"/>
    </source>
</evidence>
<evidence type="ECO:0000256" key="2">
    <source>
        <dbReference type="ARBA" id="ARBA00005062"/>
    </source>
</evidence>
<dbReference type="SUPFAM" id="SSF51735">
    <property type="entry name" value="NAD(P)-binding Rossmann-fold domains"/>
    <property type="match status" value="1"/>
</dbReference>
<dbReference type="AlphaFoldDB" id="A0A0R1PBC5"/>
<dbReference type="PIRSF" id="PIRSF000098">
    <property type="entry name" value="Homoser_dehydrog"/>
    <property type="match status" value="1"/>
</dbReference>
<evidence type="ECO:0000256" key="11">
    <source>
        <dbReference type="ARBA" id="ARBA00048841"/>
    </source>
</evidence>
<comment type="catalytic activity">
    <reaction evidence="11">
        <text>L-homoserine + NADP(+) = L-aspartate 4-semialdehyde + NADPH + H(+)</text>
        <dbReference type="Rhea" id="RHEA:15761"/>
        <dbReference type="ChEBI" id="CHEBI:15378"/>
        <dbReference type="ChEBI" id="CHEBI:57476"/>
        <dbReference type="ChEBI" id="CHEBI:57783"/>
        <dbReference type="ChEBI" id="CHEBI:58349"/>
        <dbReference type="ChEBI" id="CHEBI:537519"/>
        <dbReference type="EC" id="1.1.1.3"/>
    </reaction>
    <physiologicalReaction direction="right-to-left" evidence="11">
        <dbReference type="Rhea" id="RHEA:15763"/>
    </physiologicalReaction>
</comment>
<proteinExistence type="inferred from homology"/>
<gene>
    <name evidence="18" type="ORF">FD27_GL000667</name>
</gene>
<comment type="pathway">
    <text evidence="2 14">Amino-acid biosynthesis; L-methionine biosynthesis via de novo pathway; L-homoserine from L-aspartate: step 3/3.</text>
</comment>
<keyword evidence="13 14" id="KW-0521">NADP</keyword>
<name>A0A0R1PBC5_9LACO</name>
<dbReference type="GO" id="GO:0009088">
    <property type="term" value="P:threonine biosynthetic process"/>
    <property type="evidence" value="ECO:0007669"/>
    <property type="project" value="UniProtKB-UniPathway"/>
</dbReference>
<comment type="similarity">
    <text evidence="3 15">Belongs to the homoserine dehydrogenase family.</text>
</comment>
<reference evidence="18 19" key="1">
    <citation type="journal article" date="2015" name="Genome Announc.">
        <title>Expanding the biotechnology potential of lactobacilli through comparative genomics of 213 strains and associated genera.</title>
        <authorList>
            <person name="Sun Z."/>
            <person name="Harris H.M."/>
            <person name="McCann A."/>
            <person name="Guo C."/>
            <person name="Argimon S."/>
            <person name="Zhang W."/>
            <person name="Yang X."/>
            <person name="Jeffery I.B."/>
            <person name="Cooney J.C."/>
            <person name="Kagawa T.F."/>
            <person name="Liu W."/>
            <person name="Song Y."/>
            <person name="Salvetti E."/>
            <person name="Wrobel A."/>
            <person name="Rasinkangas P."/>
            <person name="Parkhill J."/>
            <person name="Rea M.C."/>
            <person name="O'Sullivan O."/>
            <person name="Ritari J."/>
            <person name="Douillard F.P."/>
            <person name="Paul Ross R."/>
            <person name="Yang R."/>
            <person name="Briner A.E."/>
            <person name="Felis G.E."/>
            <person name="de Vos W.M."/>
            <person name="Barrangou R."/>
            <person name="Klaenhammer T.R."/>
            <person name="Caufield P.W."/>
            <person name="Cui Y."/>
            <person name="Zhang H."/>
            <person name="O'Toole P.W."/>
        </authorList>
    </citation>
    <scope>NUCLEOTIDE SEQUENCE [LARGE SCALE GENOMIC DNA]</scope>
    <source>
        <strain evidence="18 19">DSM 13145</strain>
    </source>
</reference>
<dbReference type="OrthoDB" id="9808167at2"/>
<sequence length="406" mass="43346">MRTITLGLLGLGTVGSGVVKLLQAQQAKLEQTAQVHFHLKRVAVAHLAKHRNDPLPSGTTLTDNIDDVLNDQDIQVVIETMGTVNLARDVIKKAIYRGKSVITANKDLLATDGPQLAELARFRHVDFMYEASVAGGIPILRVLSNSLVTDQINQITGIINGTANYILTAMSSAGLSYQDALAEAQEKGYAEPDPTNDVKGIDTANKLSILSQFSFGRALDPHQLTVTGIDQVCKQQLAAASQLGYAVKLLAIARRKGDCIFTFVGPALLPQTAQLAQIAGVQNAIEVNSNALGTTVYTGPGAGAEPTANSILSDLVAVADHIMNFDCGKEFNGYHNHLTTNSINDLPQAYLAVAKQAPPVDLAWQKTSTNNDRWAGITPTLSTTEAAALQKQCDYPLLPIANSWSL</sequence>
<dbReference type="GO" id="GO:0004412">
    <property type="term" value="F:homoserine dehydrogenase activity"/>
    <property type="evidence" value="ECO:0007669"/>
    <property type="project" value="UniProtKB-EC"/>
</dbReference>
<evidence type="ECO:0000256" key="5">
    <source>
        <dbReference type="ARBA" id="ARBA00013376"/>
    </source>
</evidence>
<evidence type="ECO:0000313" key="18">
    <source>
        <dbReference type="EMBL" id="KRL27924.1"/>
    </source>
</evidence>
<dbReference type="RefSeq" id="WP_057750138.1">
    <property type="nucleotide sequence ID" value="NZ_AZER01000014.1"/>
</dbReference>
<dbReference type="EMBL" id="AZER01000014">
    <property type="protein sequence ID" value="KRL27924.1"/>
    <property type="molecule type" value="Genomic_DNA"/>
</dbReference>
<dbReference type="InterPro" id="IPR019811">
    <property type="entry name" value="HDH_CS"/>
</dbReference>
<dbReference type="InterPro" id="IPR005106">
    <property type="entry name" value="Asp/hSer_DH_NAD-bd"/>
</dbReference>
<dbReference type="Gene3D" id="3.30.360.10">
    <property type="entry name" value="Dihydrodipicolinate Reductase, domain 2"/>
    <property type="match status" value="1"/>
</dbReference>
<keyword evidence="7 14" id="KW-0791">Threonine biosynthesis</keyword>
<dbReference type="PANTHER" id="PTHR43331:SF1">
    <property type="entry name" value="HOMOSERINE DEHYDROGENASE"/>
    <property type="match status" value="1"/>
</dbReference>
<keyword evidence="10 14" id="KW-0486">Methionine biosynthesis</keyword>
<keyword evidence="8 14" id="KW-0560">Oxidoreductase</keyword>
<dbReference type="PROSITE" id="PS01042">
    <property type="entry name" value="HOMOSER_DHGENASE"/>
    <property type="match status" value="1"/>
</dbReference>
<feature type="domain" description="Homoserine dehydrogenase catalytic" evidence="16">
    <location>
        <begin position="138"/>
        <end position="316"/>
    </location>
</feature>
<dbReference type="UniPathway" id="UPA00051">
    <property type="reaction ID" value="UER00465"/>
</dbReference>
<keyword evidence="6 14" id="KW-0028">Amino-acid biosynthesis</keyword>
<feature type="domain" description="Aspartate/homoserine dehydrogenase NAD-binding" evidence="17">
    <location>
        <begin position="10"/>
        <end position="130"/>
    </location>
</feature>
<evidence type="ECO:0000256" key="1">
    <source>
        <dbReference type="ARBA" id="ARBA00005056"/>
    </source>
</evidence>
<dbReference type="NCBIfam" id="NF004976">
    <property type="entry name" value="PRK06349.1"/>
    <property type="match status" value="1"/>
</dbReference>
<accession>A0A0R1PBC5</accession>
<keyword evidence="19" id="KW-1185">Reference proteome</keyword>
<dbReference type="PANTHER" id="PTHR43331">
    <property type="entry name" value="HOMOSERINE DEHYDROGENASE"/>
    <property type="match status" value="1"/>
</dbReference>
<feature type="binding site" evidence="13">
    <location>
        <begin position="9"/>
        <end position="16"/>
    </location>
    <ligand>
        <name>NADP(+)</name>
        <dbReference type="ChEBI" id="CHEBI:58349"/>
    </ligand>
</feature>
<dbReference type="GO" id="GO:0009086">
    <property type="term" value="P:methionine biosynthetic process"/>
    <property type="evidence" value="ECO:0007669"/>
    <property type="project" value="UniProtKB-KW"/>
</dbReference>
<dbReference type="UniPathway" id="UPA00050">
    <property type="reaction ID" value="UER00063"/>
</dbReference>
<protein>
    <recommendedName>
        <fullName evidence="5 14">Homoserine dehydrogenase</fullName>
        <ecNumber evidence="4 14">1.1.1.3</ecNumber>
    </recommendedName>
</protein>
<feature type="binding site" evidence="13">
    <location>
        <position position="106"/>
    </location>
    <ligand>
        <name>NADPH</name>
        <dbReference type="ChEBI" id="CHEBI:57783"/>
    </ligand>
</feature>
<dbReference type="InterPro" id="IPR001342">
    <property type="entry name" value="HDH_cat"/>
</dbReference>
<evidence type="ECO:0000256" key="10">
    <source>
        <dbReference type="ARBA" id="ARBA00023167"/>
    </source>
</evidence>
<dbReference type="GO" id="GO:0050661">
    <property type="term" value="F:NADP binding"/>
    <property type="evidence" value="ECO:0007669"/>
    <property type="project" value="InterPro"/>
</dbReference>
<dbReference type="InterPro" id="IPR016204">
    <property type="entry name" value="HDH"/>
</dbReference>
<dbReference type="SUPFAM" id="SSF55347">
    <property type="entry name" value="Glyceraldehyde-3-phosphate dehydrogenase-like, C-terminal domain"/>
    <property type="match status" value="1"/>
</dbReference>
<dbReference type="FunFam" id="3.30.360.10:FF:000005">
    <property type="entry name" value="Homoserine dehydrogenase"/>
    <property type="match status" value="1"/>
</dbReference>
<dbReference type="Pfam" id="PF03447">
    <property type="entry name" value="NAD_binding_3"/>
    <property type="match status" value="1"/>
</dbReference>
<evidence type="ECO:0000313" key="19">
    <source>
        <dbReference type="Proteomes" id="UP000051445"/>
    </source>
</evidence>
<evidence type="ECO:0000256" key="6">
    <source>
        <dbReference type="ARBA" id="ARBA00022605"/>
    </source>
</evidence>
<evidence type="ECO:0000259" key="17">
    <source>
        <dbReference type="Pfam" id="PF03447"/>
    </source>
</evidence>
<comment type="pathway">
    <text evidence="1 14">Amino-acid biosynthesis; L-threonine biosynthesis; L-threonine from L-aspartate: step 3/5.</text>
</comment>
<evidence type="ECO:0000256" key="9">
    <source>
        <dbReference type="ARBA" id="ARBA00023053"/>
    </source>
</evidence>
<evidence type="ECO:0000256" key="4">
    <source>
        <dbReference type="ARBA" id="ARBA00013213"/>
    </source>
</evidence>
<evidence type="ECO:0000256" key="14">
    <source>
        <dbReference type="RuleBase" id="RU000579"/>
    </source>
</evidence>
<evidence type="ECO:0000259" key="16">
    <source>
        <dbReference type="Pfam" id="PF00742"/>
    </source>
</evidence>
<dbReference type="STRING" id="1423746.FD27_GL000667"/>
<keyword evidence="9" id="KW-0915">Sodium</keyword>
<organism evidence="18 19">
    <name type="scientific">Limosilactobacillus frumenti DSM 13145</name>
    <dbReference type="NCBI Taxonomy" id="1423746"/>
    <lineage>
        <taxon>Bacteria</taxon>
        <taxon>Bacillati</taxon>
        <taxon>Bacillota</taxon>
        <taxon>Bacilli</taxon>
        <taxon>Lactobacillales</taxon>
        <taxon>Lactobacillaceae</taxon>
        <taxon>Limosilactobacillus</taxon>
    </lineage>
</organism>
<dbReference type="Gene3D" id="3.40.50.720">
    <property type="entry name" value="NAD(P)-binding Rossmann-like Domain"/>
    <property type="match status" value="1"/>
</dbReference>
<evidence type="ECO:0000256" key="3">
    <source>
        <dbReference type="ARBA" id="ARBA00006753"/>
    </source>
</evidence>
<evidence type="ECO:0000256" key="8">
    <source>
        <dbReference type="ARBA" id="ARBA00023002"/>
    </source>
</evidence>
<dbReference type="InterPro" id="IPR036291">
    <property type="entry name" value="NAD(P)-bd_dom_sf"/>
</dbReference>
<evidence type="ECO:0000256" key="15">
    <source>
        <dbReference type="RuleBase" id="RU004171"/>
    </source>
</evidence>
<dbReference type="PATRIC" id="fig|1423746.3.peg.674"/>
<dbReference type="Pfam" id="PF00742">
    <property type="entry name" value="Homoserine_dh"/>
    <property type="match status" value="1"/>
</dbReference>
<feature type="active site" description="Proton donor" evidence="12">
    <location>
        <position position="206"/>
    </location>
</feature>
<evidence type="ECO:0000256" key="13">
    <source>
        <dbReference type="PIRSR" id="PIRSR000098-2"/>
    </source>
</evidence>
<dbReference type="EC" id="1.1.1.3" evidence="4 14"/>